<dbReference type="InterPro" id="IPR011701">
    <property type="entry name" value="MFS"/>
</dbReference>
<evidence type="ECO:0000256" key="3">
    <source>
        <dbReference type="ARBA" id="ARBA00023136"/>
    </source>
</evidence>
<gene>
    <name evidence="6" type="ORF">SAMN05216361_2799</name>
</gene>
<dbReference type="Gene3D" id="1.20.1250.20">
    <property type="entry name" value="MFS general substrate transporter like domains"/>
    <property type="match status" value="1"/>
</dbReference>
<dbReference type="PANTHER" id="PTHR23546">
    <property type="entry name" value="TRANSPORT PROTEIN"/>
    <property type="match status" value="1"/>
</dbReference>
<keyword evidence="7" id="KW-1185">Reference proteome</keyword>
<evidence type="ECO:0000313" key="7">
    <source>
        <dbReference type="Proteomes" id="UP000184520"/>
    </source>
</evidence>
<evidence type="ECO:0000256" key="4">
    <source>
        <dbReference type="SAM" id="Phobius"/>
    </source>
</evidence>
<organism evidence="6 7">
    <name type="scientific">Marisediminitalea aggregata</name>
    <dbReference type="NCBI Taxonomy" id="634436"/>
    <lineage>
        <taxon>Bacteria</taxon>
        <taxon>Pseudomonadati</taxon>
        <taxon>Pseudomonadota</taxon>
        <taxon>Gammaproteobacteria</taxon>
        <taxon>Alteromonadales</taxon>
        <taxon>Alteromonadaceae</taxon>
        <taxon>Marisediminitalea</taxon>
    </lineage>
</organism>
<keyword evidence="3 4" id="KW-0472">Membrane</keyword>
<feature type="transmembrane region" description="Helical" evidence="4">
    <location>
        <begin position="70"/>
        <end position="92"/>
    </location>
</feature>
<feature type="transmembrane region" description="Helical" evidence="4">
    <location>
        <begin position="370"/>
        <end position="389"/>
    </location>
</feature>
<accession>A0A1M5LUU9</accession>
<reference evidence="7" key="1">
    <citation type="submission" date="2016-11" db="EMBL/GenBank/DDBJ databases">
        <authorList>
            <person name="Varghese N."/>
            <person name="Submissions S."/>
        </authorList>
    </citation>
    <scope>NUCLEOTIDE SEQUENCE [LARGE SCALE GENOMIC DNA]</scope>
    <source>
        <strain evidence="7">CGMCC 1.8995</strain>
    </source>
</reference>
<dbReference type="GO" id="GO:0022857">
    <property type="term" value="F:transmembrane transporter activity"/>
    <property type="evidence" value="ECO:0007669"/>
    <property type="project" value="InterPro"/>
</dbReference>
<dbReference type="InterPro" id="IPR036259">
    <property type="entry name" value="MFS_trans_sf"/>
</dbReference>
<dbReference type="PANTHER" id="PTHR23546:SF1">
    <property type="entry name" value="MEMBRANE PROTEIN"/>
    <property type="match status" value="1"/>
</dbReference>
<dbReference type="Pfam" id="PF07690">
    <property type="entry name" value="MFS_1"/>
    <property type="match status" value="1"/>
</dbReference>
<keyword evidence="1 4" id="KW-0812">Transmembrane</keyword>
<dbReference type="OrthoDB" id="65739at2"/>
<name>A0A1M5LUU9_9ALTE</name>
<evidence type="ECO:0000259" key="5">
    <source>
        <dbReference type="PROSITE" id="PS50850"/>
    </source>
</evidence>
<proteinExistence type="predicted"/>
<dbReference type="STRING" id="634436.SAMN05216361_2799"/>
<keyword evidence="2 4" id="KW-1133">Transmembrane helix</keyword>
<evidence type="ECO:0000256" key="2">
    <source>
        <dbReference type="ARBA" id="ARBA00022989"/>
    </source>
</evidence>
<feature type="transmembrane region" description="Helical" evidence="4">
    <location>
        <begin position="280"/>
        <end position="300"/>
    </location>
</feature>
<feature type="transmembrane region" description="Helical" evidence="4">
    <location>
        <begin position="40"/>
        <end position="58"/>
    </location>
</feature>
<evidence type="ECO:0000313" key="6">
    <source>
        <dbReference type="EMBL" id="SHG68838.1"/>
    </source>
</evidence>
<feature type="transmembrane region" description="Helical" evidence="4">
    <location>
        <begin position="162"/>
        <end position="186"/>
    </location>
</feature>
<feature type="domain" description="Major facilitator superfamily (MFS) profile" evidence="5">
    <location>
        <begin position="2"/>
        <end position="392"/>
    </location>
</feature>
<dbReference type="Proteomes" id="UP000184520">
    <property type="component" value="Unassembled WGS sequence"/>
</dbReference>
<dbReference type="InterPro" id="IPR020846">
    <property type="entry name" value="MFS_dom"/>
</dbReference>
<feature type="transmembrane region" description="Helical" evidence="4">
    <location>
        <begin position="341"/>
        <end position="364"/>
    </location>
</feature>
<evidence type="ECO:0000256" key="1">
    <source>
        <dbReference type="ARBA" id="ARBA00022692"/>
    </source>
</evidence>
<sequence length="396" mass="41638">MVTLVLFIALLATAMGQSVVMTILPALGRETGLSELQVAAILSSSACIFALGSTRWSYYAARVGNRRTLIYGLSGYSLGTLCFASVFSVGLAEWLTGYALFGCLLATRVAQSTIMSATPPAAVGYVIGYVRRQNLHSVATLSRVTSANNLGQILGPGLAGLLVTYGLVAPLYAIIVLTCLALLLVWRKLPDEPQSQPVPPKVTTSADVSASSPVLLLLSFAVVLFICMAMLQQSLGFMLIDYFHHSPVNAAQITGTALMISALAALSVQWTLVQRSNFTLMQLLLIAAAAMTAGYVSVATATEVQFIYIGMVGIGVGVGVGYPSVTAAATQHCSDAERAKVTGLMTASPAMGYTLGPPLGAMLYQSDIHFPLYCCVLLSACLIVINLKIQSAFSTK</sequence>
<feature type="transmembrane region" description="Helical" evidence="4">
    <location>
        <begin position="251"/>
        <end position="273"/>
    </location>
</feature>
<feature type="transmembrane region" description="Helical" evidence="4">
    <location>
        <begin position="306"/>
        <end position="329"/>
    </location>
</feature>
<protein>
    <submittedName>
        <fullName evidence="6">Predicted arabinose efflux permease, MFS family</fullName>
    </submittedName>
</protein>
<dbReference type="AlphaFoldDB" id="A0A1M5LUU9"/>
<dbReference type="SUPFAM" id="SSF103473">
    <property type="entry name" value="MFS general substrate transporter"/>
    <property type="match status" value="1"/>
</dbReference>
<feature type="transmembrane region" description="Helical" evidence="4">
    <location>
        <begin position="214"/>
        <end position="231"/>
    </location>
</feature>
<dbReference type="EMBL" id="FQWD01000004">
    <property type="protein sequence ID" value="SHG68838.1"/>
    <property type="molecule type" value="Genomic_DNA"/>
</dbReference>
<dbReference type="PROSITE" id="PS50850">
    <property type="entry name" value="MFS"/>
    <property type="match status" value="1"/>
</dbReference>